<accession>A0A0F9EKR2</accession>
<organism evidence="2">
    <name type="scientific">marine sediment metagenome</name>
    <dbReference type="NCBI Taxonomy" id="412755"/>
    <lineage>
        <taxon>unclassified sequences</taxon>
        <taxon>metagenomes</taxon>
        <taxon>ecological metagenomes</taxon>
    </lineage>
</organism>
<dbReference type="EMBL" id="LAZR01034373">
    <property type="protein sequence ID" value="KKL45475.1"/>
    <property type="molecule type" value="Genomic_DNA"/>
</dbReference>
<sequence length="133" mass="13837">AIHAAQTGELPFPKPGGGGPQGTLPLSVRAMPMTPPSDVPRGGEADVDMESASQASGGHPSWQTDVAPKKTAPVVQAVIAEEQRQMEMDFGGQVVDAEAASVVDEVQMRSAVDGLDMLEATMERSKNGVREGI</sequence>
<gene>
    <name evidence="2" type="ORF">LCGC14_2355330</name>
</gene>
<proteinExistence type="predicted"/>
<evidence type="ECO:0000256" key="1">
    <source>
        <dbReference type="SAM" id="MobiDB-lite"/>
    </source>
</evidence>
<evidence type="ECO:0000313" key="2">
    <source>
        <dbReference type="EMBL" id="KKL45475.1"/>
    </source>
</evidence>
<dbReference type="AlphaFoldDB" id="A0A0F9EKR2"/>
<protein>
    <submittedName>
        <fullName evidence="2">Uncharacterized protein</fullName>
    </submittedName>
</protein>
<comment type="caution">
    <text evidence="2">The sequence shown here is derived from an EMBL/GenBank/DDBJ whole genome shotgun (WGS) entry which is preliminary data.</text>
</comment>
<feature type="region of interest" description="Disordered" evidence="1">
    <location>
        <begin position="1"/>
        <end position="68"/>
    </location>
</feature>
<reference evidence="2" key="1">
    <citation type="journal article" date="2015" name="Nature">
        <title>Complex archaea that bridge the gap between prokaryotes and eukaryotes.</title>
        <authorList>
            <person name="Spang A."/>
            <person name="Saw J.H."/>
            <person name="Jorgensen S.L."/>
            <person name="Zaremba-Niedzwiedzka K."/>
            <person name="Martijn J."/>
            <person name="Lind A.E."/>
            <person name="van Eijk R."/>
            <person name="Schleper C."/>
            <person name="Guy L."/>
            <person name="Ettema T.J."/>
        </authorList>
    </citation>
    <scope>NUCLEOTIDE SEQUENCE</scope>
</reference>
<name>A0A0F9EKR2_9ZZZZ</name>
<feature type="compositionally biased region" description="Polar residues" evidence="1">
    <location>
        <begin position="51"/>
        <end position="64"/>
    </location>
</feature>
<feature type="non-terminal residue" evidence="2">
    <location>
        <position position="1"/>
    </location>
</feature>